<dbReference type="EMBL" id="BLYL01000002">
    <property type="protein sequence ID" value="GFO93578.1"/>
    <property type="molecule type" value="Genomic_DNA"/>
</dbReference>
<keyword evidence="2" id="KW-0472">Membrane</keyword>
<protein>
    <submittedName>
        <fullName evidence="3">Uncharacterized protein</fullName>
    </submittedName>
</protein>
<feature type="region of interest" description="Disordered" evidence="1">
    <location>
        <begin position="185"/>
        <end position="208"/>
    </location>
</feature>
<keyword evidence="2" id="KW-0812">Transmembrane</keyword>
<dbReference type="Proteomes" id="UP000660047">
    <property type="component" value="Unassembled WGS sequence"/>
</dbReference>
<evidence type="ECO:0000313" key="4">
    <source>
        <dbReference type="Proteomes" id="UP000660047"/>
    </source>
</evidence>
<gene>
    <name evidence="3" type="ORF">COEU31_06240</name>
</gene>
<evidence type="ECO:0000256" key="1">
    <source>
        <dbReference type="SAM" id="MobiDB-lite"/>
    </source>
</evidence>
<evidence type="ECO:0000313" key="3">
    <source>
        <dbReference type="EMBL" id="GFO93578.1"/>
    </source>
</evidence>
<feature type="compositionally biased region" description="Acidic residues" evidence="1">
    <location>
        <begin position="194"/>
        <end position="208"/>
    </location>
</feature>
<evidence type="ECO:0000256" key="2">
    <source>
        <dbReference type="SAM" id="Phobius"/>
    </source>
</evidence>
<dbReference type="AlphaFoldDB" id="A0AAI9K1G1"/>
<keyword evidence="2" id="KW-1133">Transmembrane helix</keyword>
<feature type="transmembrane region" description="Helical" evidence="2">
    <location>
        <begin position="20"/>
        <end position="41"/>
    </location>
</feature>
<name>A0AAI9K1G1_9FIRM</name>
<dbReference type="RefSeq" id="WP_022216967.1">
    <property type="nucleotide sequence ID" value="NZ_BLYL01000002.1"/>
</dbReference>
<comment type="caution">
    <text evidence="3">The sequence shown here is derived from an EMBL/GenBank/DDBJ whole genome shotgun (WGS) entry which is preliminary data.</text>
</comment>
<organism evidence="3 4">
    <name type="scientific">Coprococcus eutactus</name>
    <dbReference type="NCBI Taxonomy" id="33043"/>
    <lineage>
        <taxon>Bacteria</taxon>
        <taxon>Bacillati</taxon>
        <taxon>Bacillota</taxon>
        <taxon>Clostridia</taxon>
        <taxon>Lachnospirales</taxon>
        <taxon>Lachnospiraceae</taxon>
        <taxon>Coprococcus</taxon>
    </lineage>
</organism>
<proteinExistence type="predicted"/>
<accession>A0AAI9K1G1</accession>
<reference evidence="3" key="1">
    <citation type="submission" date="2020-06" db="EMBL/GenBank/DDBJ databases">
        <title>Characterization of fructooligosaccharide metabolism and fructooligosaccharide-degrading enzymes in human commensal butyrate producers.</title>
        <authorList>
            <person name="Tanno H."/>
            <person name="Fujii T."/>
            <person name="Hirano K."/>
            <person name="Maeno S."/>
            <person name="Tonozuka T."/>
            <person name="Sakamoto M."/>
            <person name="Ohkuma M."/>
            <person name="Tochio T."/>
            <person name="Endo A."/>
        </authorList>
    </citation>
    <scope>NUCLEOTIDE SEQUENCE</scope>
    <source>
        <strain evidence="3">JCM 31265</strain>
    </source>
</reference>
<sequence>MGQSKERNSNEKSGFLKKLIIVLAVAIVVVFAVFYVIYYRFSYQADKLAKETARIYAFGDGGEMADMIAPGYVKKFEDSSKVLSVSDIQDIYINKFRAYTDEQVGDIDTIECKVTDIQAVSNIEDVQQQFADNGVKGVSQYRSVEADWIVTGKDGGEVTVHVQECMLKCDDGWYVDYVRMPDEIDSMSTPVDSGDADSEETTEAETTE</sequence>